<dbReference type="FunFam" id="2.130.10.10:FF:002549">
    <property type="entry name" value="Bromodomain and WD repeat domain-containing 3"/>
    <property type="match status" value="1"/>
</dbReference>
<feature type="repeat" description="WD" evidence="5">
    <location>
        <begin position="262"/>
        <end position="297"/>
    </location>
</feature>
<evidence type="ECO:0000256" key="6">
    <source>
        <dbReference type="SAM" id="MobiDB-lite"/>
    </source>
</evidence>
<feature type="domain" description="Bromo" evidence="7">
    <location>
        <begin position="1409"/>
        <end position="1479"/>
    </location>
</feature>
<dbReference type="Pfam" id="PF00439">
    <property type="entry name" value="Bromodomain"/>
    <property type="match status" value="2"/>
</dbReference>
<feature type="region of interest" description="Disordered" evidence="6">
    <location>
        <begin position="734"/>
        <end position="787"/>
    </location>
</feature>
<dbReference type="OrthoDB" id="538223at2759"/>
<keyword evidence="3 4" id="KW-0103">Bromodomain</keyword>
<dbReference type="InterPro" id="IPR019775">
    <property type="entry name" value="WD40_repeat_CS"/>
</dbReference>
<feature type="domain" description="Bromo" evidence="7">
    <location>
        <begin position="1246"/>
        <end position="1316"/>
    </location>
</feature>
<dbReference type="Pfam" id="PF25313">
    <property type="entry name" value="BRWD_AD"/>
    <property type="match status" value="1"/>
</dbReference>
<evidence type="ECO:0000256" key="1">
    <source>
        <dbReference type="ARBA" id="ARBA00022574"/>
    </source>
</evidence>
<feature type="repeat" description="WD" evidence="5">
    <location>
        <begin position="178"/>
        <end position="219"/>
    </location>
</feature>
<dbReference type="Pfam" id="PF25437">
    <property type="entry name" value="BRWD1_N"/>
    <property type="match status" value="1"/>
</dbReference>
<dbReference type="InterPro" id="IPR018359">
    <property type="entry name" value="Bromodomain_CS"/>
</dbReference>
<dbReference type="SUPFAM" id="SSF47370">
    <property type="entry name" value="Bromodomain"/>
    <property type="match status" value="2"/>
</dbReference>
<feature type="repeat" description="WD" evidence="5">
    <location>
        <begin position="360"/>
        <end position="391"/>
    </location>
</feature>
<accession>A0A2T7P4Z1</accession>
<feature type="compositionally biased region" description="Polar residues" evidence="6">
    <location>
        <begin position="1552"/>
        <end position="1565"/>
    </location>
</feature>
<feature type="compositionally biased region" description="Low complexity" evidence="6">
    <location>
        <begin position="1532"/>
        <end position="1551"/>
    </location>
</feature>
<dbReference type="STRING" id="400727.A0A2T7P4Z1"/>
<feature type="repeat" description="WD" evidence="5">
    <location>
        <begin position="220"/>
        <end position="261"/>
    </location>
</feature>
<keyword evidence="2" id="KW-0677">Repeat</keyword>
<dbReference type="PROSITE" id="PS50082">
    <property type="entry name" value="WD_REPEATS_2"/>
    <property type="match status" value="6"/>
</dbReference>
<dbReference type="Gene3D" id="2.30.30.1040">
    <property type="match status" value="1"/>
</dbReference>
<dbReference type="PROSITE" id="PS00678">
    <property type="entry name" value="WD_REPEATS_1"/>
    <property type="match status" value="2"/>
</dbReference>
<dbReference type="InterPro" id="IPR057452">
    <property type="entry name" value="BRWD/PHIP_N"/>
</dbReference>
<dbReference type="GO" id="GO:0007010">
    <property type="term" value="P:cytoskeleton organization"/>
    <property type="evidence" value="ECO:0007669"/>
    <property type="project" value="TreeGrafter"/>
</dbReference>
<evidence type="ECO:0000313" key="8">
    <source>
        <dbReference type="EMBL" id="PVD28489.1"/>
    </source>
</evidence>
<organism evidence="8 9">
    <name type="scientific">Pomacea canaliculata</name>
    <name type="common">Golden apple snail</name>
    <dbReference type="NCBI Taxonomy" id="400727"/>
    <lineage>
        <taxon>Eukaryota</taxon>
        <taxon>Metazoa</taxon>
        <taxon>Spiralia</taxon>
        <taxon>Lophotrochozoa</taxon>
        <taxon>Mollusca</taxon>
        <taxon>Gastropoda</taxon>
        <taxon>Caenogastropoda</taxon>
        <taxon>Architaenioglossa</taxon>
        <taxon>Ampullarioidea</taxon>
        <taxon>Ampullariidae</taxon>
        <taxon>Pomacea</taxon>
    </lineage>
</organism>
<dbReference type="GO" id="GO:0005634">
    <property type="term" value="C:nucleus"/>
    <property type="evidence" value="ECO:0007669"/>
    <property type="project" value="TreeGrafter"/>
</dbReference>
<keyword evidence="1 5" id="KW-0853">WD repeat</keyword>
<proteinExistence type="predicted"/>
<dbReference type="InterPro" id="IPR001487">
    <property type="entry name" value="Bromodomain"/>
</dbReference>
<evidence type="ECO:0000256" key="4">
    <source>
        <dbReference type="PROSITE-ProRule" id="PRU00035"/>
    </source>
</evidence>
<feature type="compositionally biased region" description="Low complexity" evidence="6">
    <location>
        <begin position="747"/>
        <end position="758"/>
    </location>
</feature>
<evidence type="ECO:0000256" key="5">
    <source>
        <dbReference type="PROSITE-ProRule" id="PRU00221"/>
    </source>
</evidence>
<feature type="compositionally biased region" description="Polar residues" evidence="6">
    <location>
        <begin position="902"/>
        <end position="913"/>
    </location>
</feature>
<feature type="compositionally biased region" description="Acidic residues" evidence="6">
    <location>
        <begin position="1593"/>
        <end position="1606"/>
    </location>
</feature>
<reference evidence="8 9" key="1">
    <citation type="submission" date="2018-04" db="EMBL/GenBank/DDBJ databases">
        <title>The genome of golden apple snail Pomacea canaliculata provides insight into stress tolerance and invasive adaptation.</title>
        <authorList>
            <person name="Liu C."/>
            <person name="Liu B."/>
            <person name="Ren Y."/>
            <person name="Zhang Y."/>
            <person name="Wang H."/>
            <person name="Li S."/>
            <person name="Jiang F."/>
            <person name="Yin L."/>
            <person name="Zhang G."/>
            <person name="Qian W."/>
            <person name="Fan W."/>
        </authorList>
    </citation>
    <scope>NUCLEOTIDE SEQUENCE [LARGE SCALE GENOMIC DNA]</scope>
    <source>
        <strain evidence="8">SZHN2017</strain>
        <tissue evidence="8">Muscle</tissue>
    </source>
</reference>
<evidence type="ECO:0000259" key="7">
    <source>
        <dbReference type="PROSITE" id="PS50014"/>
    </source>
</evidence>
<dbReference type="GO" id="GO:0008360">
    <property type="term" value="P:regulation of cell shape"/>
    <property type="evidence" value="ECO:0007669"/>
    <property type="project" value="TreeGrafter"/>
</dbReference>
<feature type="region of interest" description="Disordered" evidence="6">
    <location>
        <begin position="824"/>
        <end position="1006"/>
    </location>
</feature>
<protein>
    <recommendedName>
        <fullName evidence="7">Bromo domain-containing protein</fullName>
    </recommendedName>
</protein>
<dbReference type="InterPro" id="IPR052060">
    <property type="entry name" value="Bromo_WD_repeat"/>
</dbReference>
<dbReference type="InterPro" id="IPR036322">
    <property type="entry name" value="WD40_repeat_dom_sf"/>
</dbReference>
<evidence type="ECO:0000313" key="9">
    <source>
        <dbReference type="Proteomes" id="UP000245119"/>
    </source>
</evidence>
<dbReference type="SUPFAM" id="SSF50978">
    <property type="entry name" value="WD40 repeat-like"/>
    <property type="match status" value="1"/>
</dbReference>
<dbReference type="Gene3D" id="2.130.10.10">
    <property type="entry name" value="YVTN repeat-like/Quinoprotein amine dehydrogenase"/>
    <property type="match status" value="3"/>
</dbReference>
<dbReference type="GO" id="GO:0006357">
    <property type="term" value="P:regulation of transcription by RNA polymerase II"/>
    <property type="evidence" value="ECO:0007669"/>
    <property type="project" value="TreeGrafter"/>
</dbReference>
<feature type="compositionally biased region" description="Acidic residues" evidence="6">
    <location>
        <begin position="1627"/>
        <end position="1636"/>
    </location>
</feature>
<dbReference type="PROSITE" id="PS50294">
    <property type="entry name" value="WD_REPEATS_REGION"/>
    <property type="match status" value="5"/>
</dbReference>
<dbReference type="SMART" id="SM00320">
    <property type="entry name" value="WD40"/>
    <property type="match status" value="8"/>
</dbReference>
<feature type="region of interest" description="Disordered" evidence="6">
    <location>
        <begin position="1502"/>
        <end position="1691"/>
    </location>
</feature>
<dbReference type="PANTHER" id="PTHR16266">
    <property type="entry name" value="WD REPEAT DOMAIN 9"/>
    <property type="match status" value="1"/>
</dbReference>
<feature type="compositionally biased region" description="Polar residues" evidence="6">
    <location>
        <begin position="774"/>
        <end position="786"/>
    </location>
</feature>
<dbReference type="PRINTS" id="PR00503">
    <property type="entry name" value="BROMODOMAIN"/>
</dbReference>
<feature type="region of interest" description="Disordered" evidence="6">
    <location>
        <begin position="637"/>
        <end position="706"/>
    </location>
</feature>
<feature type="compositionally biased region" description="Basic and acidic residues" evidence="6">
    <location>
        <begin position="962"/>
        <end position="974"/>
    </location>
</feature>
<feature type="repeat" description="WD" evidence="5">
    <location>
        <begin position="436"/>
        <end position="470"/>
    </location>
</feature>
<dbReference type="InterPro" id="IPR036427">
    <property type="entry name" value="Bromodomain-like_sf"/>
</dbReference>
<dbReference type="InterPro" id="IPR001680">
    <property type="entry name" value="WD40_rpt"/>
</dbReference>
<dbReference type="CDD" id="cd05529">
    <property type="entry name" value="Bromo_WDR9_I_like"/>
    <property type="match status" value="1"/>
</dbReference>
<name>A0A2T7P4Z1_POMCA</name>
<dbReference type="SMART" id="SM00297">
    <property type="entry name" value="BROMO"/>
    <property type="match status" value="2"/>
</dbReference>
<dbReference type="Pfam" id="PF12894">
    <property type="entry name" value="ANAPC4_WD40"/>
    <property type="match status" value="1"/>
</dbReference>
<feature type="compositionally biased region" description="Basic residues" evidence="6">
    <location>
        <begin position="916"/>
        <end position="928"/>
    </location>
</feature>
<dbReference type="InterPro" id="IPR024977">
    <property type="entry name" value="Apc4-like_WD40_dom"/>
</dbReference>
<feature type="repeat" description="WD" evidence="5">
    <location>
        <begin position="471"/>
        <end position="513"/>
    </location>
</feature>
<feature type="compositionally biased region" description="Basic and acidic residues" evidence="6">
    <location>
        <begin position="670"/>
        <end position="682"/>
    </location>
</feature>
<feature type="compositionally biased region" description="Polar residues" evidence="6">
    <location>
        <begin position="991"/>
        <end position="1001"/>
    </location>
</feature>
<feature type="compositionally biased region" description="Polar residues" evidence="6">
    <location>
        <begin position="832"/>
        <end position="844"/>
    </location>
</feature>
<dbReference type="Proteomes" id="UP000245119">
    <property type="component" value="Linkage Group LG6"/>
</dbReference>
<dbReference type="InterPro" id="IPR057451">
    <property type="entry name" value="BRWD/PHIP_AD"/>
</dbReference>
<dbReference type="Pfam" id="PF00400">
    <property type="entry name" value="WD40"/>
    <property type="match status" value="5"/>
</dbReference>
<dbReference type="EMBL" id="PZQS01000006">
    <property type="protein sequence ID" value="PVD28489.1"/>
    <property type="molecule type" value="Genomic_DNA"/>
</dbReference>
<dbReference type="FunFam" id="1.20.920.10:FF:000066">
    <property type="entry name" value="Transcription initiation factor TFIID subunit 1"/>
    <property type="match status" value="2"/>
</dbReference>
<dbReference type="PANTHER" id="PTHR16266:SF17">
    <property type="entry name" value="BRWD3"/>
    <property type="match status" value="1"/>
</dbReference>
<dbReference type="CDD" id="cd00200">
    <property type="entry name" value="WD40"/>
    <property type="match status" value="1"/>
</dbReference>
<gene>
    <name evidence="8" type="ORF">C0Q70_11077</name>
</gene>
<feature type="region of interest" description="Disordered" evidence="6">
    <location>
        <begin position="1350"/>
        <end position="1387"/>
    </location>
</feature>
<dbReference type="PROSITE" id="PS00633">
    <property type="entry name" value="BROMODOMAIN_1"/>
    <property type="match status" value="1"/>
</dbReference>
<evidence type="ECO:0000256" key="3">
    <source>
        <dbReference type="ARBA" id="ARBA00023117"/>
    </source>
</evidence>
<comment type="caution">
    <text evidence="8">The sequence shown here is derived from an EMBL/GenBank/DDBJ whole genome shotgun (WGS) entry which is preliminary data.</text>
</comment>
<dbReference type="InterPro" id="IPR015943">
    <property type="entry name" value="WD40/YVTN_repeat-like_dom_sf"/>
</dbReference>
<dbReference type="Gene3D" id="1.20.920.10">
    <property type="entry name" value="Bromodomain-like"/>
    <property type="match status" value="2"/>
</dbReference>
<feature type="compositionally biased region" description="Acidic residues" evidence="6">
    <location>
        <begin position="932"/>
        <end position="955"/>
    </location>
</feature>
<feature type="compositionally biased region" description="Basic and acidic residues" evidence="6">
    <location>
        <begin position="1376"/>
        <end position="1387"/>
    </location>
</feature>
<dbReference type="FunFam" id="2.30.30.1040:FF:000003">
    <property type="entry name" value="Bromodomain and WD repeat domain containing 1"/>
    <property type="match status" value="1"/>
</dbReference>
<sequence length="1691" mass="191113">MSRHQSTGIPPSSVETELYFLIARFLSSGPCKQAAEVLLRELAEHEFLPKGVDWEGNPRTKTYEELVRQNHHIRADHLLQICQRVGPLLDQLVPTNIYGVRSLLGAGNLSLLRTLESIRHTKWPLANHIAVRHGACRVPPQNLLVPSFVQTLHARTASGVAGSLTVSLYSKLVMHDRKLGHLSAVYCVTYDRTGRYIFTGADDALVKIWNADSGRLLATLRGHSSEITDLAVNYENTLLASSSCDKMVRVWCLRTKAPLAVLQGHTGAINTLQFSPQCKGDNRILLSAGADGCVCFWMWNVVTNLFNPRPLKFVERSHAGAQMLCSSFSPGGSFLATGNSDHVIRVYLLNSAKPEKICELEAHSNKVDSMCYSNNSNRFVSGSEDGTARIWRYERQEWRAVVLDMATKLDSKGSEVVAMEASTAAAIAAGVDKLRVTMVSWNVDDSLVVTAVSDCSIKVWDSYTGKLMHILQAHQDEVFVLDAHPKDRRILVSAGHDGNIVVWDIVAGIKIKTFFNNIQGQGHGAVYDCKFTPDGQSFAATDSHGHLLFFGFGSNEKIKQVPQEVFFHTDYRPLIRDTNNFVLDEQTQQPPHLMPPPFLVNIDGNPYPPLLQRLVPGRENLKDEQLIPEIAINEAGDSEVIGDGDPNLVHGHQAEPNEAGNAPMQAVSGTHRDHSYHAEGRRQAMAGGHNDEEEDEHDDGNSMMVRDRADRPSIDDMIQRLQREQDQRILAEGGELPMASPPPVEHQQQQQLRPRQLQGRVGMRRSGEREGVRQSLNMSQRTSSSGAAAFSKRVIIKGINHGVLRKSEEKRQAFADEEIRKYIVEKKKKPSVPNTPSTLFGQVSKSKHQPSTKAGSSRQGPEHTARNRLTTRALYDTEEEEEEEENESDNVPSEQDSDTSEYSDWTMEGSSNLQPPKRRSQRKPKQKHISSSEDDAEDDNEEADDLDEDEEDDHENEALEAALKRSDQQAEAKKRIQKRFAPNSKHKSTKQKQVNGKNLPQVTELKEEFRPPEWLTGTIPRKTPYVPQMGDEVMYFRQGHELYLQAVLRHNAYEINPNMNQPWHKIPNLREVELVKIVGIRYEVKPPRLVSLKLAFINQETGRLLGRTFTIRYHDMPDVIDFLVLRQHFDISYRRRWKTGDRFRSMIDDQWWMGVIKSQSPLHMQFPDSPFQCFYVHWDNGEYERLSPWDMEPINENLLPSSIGGGVPVDPEELKRILYLPKPGEWSSFGREVETERILQCLEVVMMHSVAEPFNAPVDLNAFPLYAYIIEYPIDLSTIKARLENGYYRRISALQWDVRHIERNAKKFNEDGTPISRSAAIVTETILRVISDTNCRDPMPILEKLSHGQQFHWGNSDTDDDDDDSTTGSSNKRKRVSDDHRNSKRTRTEMPADAIDWRDQCWELLGLMLECEDAEPFKEPVDPAAYPNYHNVVENPMDFKTVGQHLESGAYESPLAFAKDVRLIFANSRLFNTNKRSRIFSMTLRLSAMFEERVKKTLGGWRVTSKSSRLTHSSPNSSQSSLLAERAKQFASSSRWVESQSSSRDSQPSTSGLSNGSKIQGSIRTSLEEKRNRKPALPQKKKTKPVVESESDKSEDENSDEEEEEEKLPVSRRAKSSQSDKENVCYNEDEDTEIEEGSGSAWRSKARSPGKNGLRGSKRRATAGSKAMNGEAKYCTRAKTGSLKPKRLHYL</sequence>
<feature type="compositionally biased region" description="Acidic residues" evidence="6">
    <location>
        <begin position="876"/>
        <end position="888"/>
    </location>
</feature>
<keyword evidence="9" id="KW-1185">Reference proteome</keyword>
<evidence type="ECO:0000256" key="2">
    <source>
        <dbReference type="ARBA" id="ARBA00022737"/>
    </source>
</evidence>
<dbReference type="PROSITE" id="PS50014">
    <property type="entry name" value="BROMODOMAIN_2"/>
    <property type="match status" value="2"/>
</dbReference>